<name>A0AAW1MGH5_POPJA</name>
<organism evidence="1 2">
    <name type="scientific">Popillia japonica</name>
    <name type="common">Japanese beetle</name>
    <dbReference type="NCBI Taxonomy" id="7064"/>
    <lineage>
        <taxon>Eukaryota</taxon>
        <taxon>Metazoa</taxon>
        <taxon>Ecdysozoa</taxon>
        <taxon>Arthropoda</taxon>
        <taxon>Hexapoda</taxon>
        <taxon>Insecta</taxon>
        <taxon>Pterygota</taxon>
        <taxon>Neoptera</taxon>
        <taxon>Endopterygota</taxon>
        <taxon>Coleoptera</taxon>
        <taxon>Polyphaga</taxon>
        <taxon>Scarabaeiformia</taxon>
        <taxon>Scarabaeidae</taxon>
        <taxon>Rutelinae</taxon>
        <taxon>Popillia</taxon>
    </lineage>
</organism>
<comment type="caution">
    <text evidence="1">The sequence shown here is derived from an EMBL/GenBank/DDBJ whole genome shotgun (WGS) entry which is preliminary data.</text>
</comment>
<evidence type="ECO:0000313" key="2">
    <source>
        <dbReference type="Proteomes" id="UP001458880"/>
    </source>
</evidence>
<gene>
    <name evidence="1" type="ORF">QE152_g7084</name>
</gene>
<dbReference type="Proteomes" id="UP001458880">
    <property type="component" value="Unassembled WGS sequence"/>
</dbReference>
<proteinExistence type="predicted"/>
<keyword evidence="2" id="KW-1185">Reference proteome</keyword>
<dbReference type="EMBL" id="JASPKY010000050">
    <property type="protein sequence ID" value="KAK9745287.1"/>
    <property type="molecule type" value="Genomic_DNA"/>
</dbReference>
<accession>A0AAW1MGH5</accession>
<protein>
    <submittedName>
        <fullName evidence="1">Uncharacterized protein</fullName>
    </submittedName>
</protein>
<reference evidence="1 2" key="1">
    <citation type="journal article" date="2024" name="BMC Genomics">
        <title>De novo assembly and annotation of Popillia japonica's genome with initial clues to its potential as an invasive pest.</title>
        <authorList>
            <person name="Cucini C."/>
            <person name="Boschi S."/>
            <person name="Funari R."/>
            <person name="Cardaioli E."/>
            <person name="Iannotti N."/>
            <person name="Marturano G."/>
            <person name="Paoli F."/>
            <person name="Bruttini M."/>
            <person name="Carapelli A."/>
            <person name="Frati F."/>
            <person name="Nardi F."/>
        </authorList>
    </citation>
    <scope>NUCLEOTIDE SEQUENCE [LARGE SCALE GENOMIC DNA]</scope>
    <source>
        <strain evidence="1">DMR45628</strain>
    </source>
</reference>
<evidence type="ECO:0000313" key="1">
    <source>
        <dbReference type="EMBL" id="KAK9745287.1"/>
    </source>
</evidence>
<dbReference type="AlphaFoldDB" id="A0AAW1MGH5"/>
<sequence length="71" mass="8004">MRDEAVRLKTGYITNATAIVRVGSDGLLIFKVTNQLVHRYILQALPIFMAEERLVDVGAETWVLSQLQGHH</sequence>